<dbReference type="Gene3D" id="1.10.10.10">
    <property type="entry name" value="Winged helix-like DNA-binding domain superfamily/Winged helix DNA-binding domain"/>
    <property type="match status" value="1"/>
</dbReference>
<protein>
    <submittedName>
        <fullName evidence="4">Winged helix-turn-helix domain-containing protein</fullName>
    </submittedName>
</protein>
<dbReference type="Pfam" id="PF00486">
    <property type="entry name" value="Trans_reg_C"/>
    <property type="match status" value="1"/>
</dbReference>
<dbReference type="InterPro" id="IPR001867">
    <property type="entry name" value="OmpR/PhoB-type_DNA-bd"/>
</dbReference>
<sequence>MAILCMLCLMGAGILLVLPDPWAKAERRAAQDAAALADLIATPDKISWRLIDDVPLLRAMVWDADGARHYPPPQGMAPLPYEFSDEAERQLVSFQATVDAVAWAPFDTAGRQLLYCGAVPAVCLVYDRVLLEEALGLRAGALAAKQSKGSLAILLAALSCLFGGYGLWLGQRPKEAGPAFKIVPERHIAIRDTLEISLTPRDLKLLSILQDRDGAVVTKDELYDAGWGRDYMPNSRSLDQHIINLRRKLDPDKSRPVLIETVHGVGYRLVN</sequence>
<evidence type="ECO:0000256" key="1">
    <source>
        <dbReference type="ARBA" id="ARBA00023125"/>
    </source>
</evidence>
<accession>A0ABT3BIG0</accession>
<dbReference type="SUPFAM" id="SSF46894">
    <property type="entry name" value="C-terminal effector domain of the bipartite response regulators"/>
    <property type="match status" value="1"/>
</dbReference>
<evidence type="ECO:0000256" key="2">
    <source>
        <dbReference type="PROSITE-ProRule" id="PRU01091"/>
    </source>
</evidence>
<dbReference type="InterPro" id="IPR036388">
    <property type="entry name" value="WH-like_DNA-bd_sf"/>
</dbReference>
<evidence type="ECO:0000313" key="4">
    <source>
        <dbReference type="EMBL" id="MCV3273366.1"/>
    </source>
</evidence>
<evidence type="ECO:0000313" key="5">
    <source>
        <dbReference type="Proteomes" id="UP001208690"/>
    </source>
</evidence>
<name>A0ABT3BIG0_9RHOB</name>
<evidence type="ECO:0000259" key="3">
    <source>
        <dbReference type="PROSITE" id="PS51755"/>
    </source>
</evidence>
<dbReference type="CDD" id="cd00383">
    <property type="entry name" value="trans_reg_C"/>
    <property type="match status" value="1"/>
</dbReference>
<feature type="domain" description="OmpR/PhoB-type" evidence="3">
    <location>
        <begin position="171"/>
        <end position="271"/>
    </location>
</feature>
<keyword evidence="5" id="KW-1185">Reference proteome</keyword>
<keyword evidence="1 2" id="KW-0238">DNA-binding</keyword>
<dbReference type="InterPro" id="IPR016032">
    <property type="entry name" value="Sig_transdc_resp-reg_C-effctor"/>
</dbReference>
<dbReference type="SMART" id="SM00862">
    <property type="entry name" value="Trans_reg_C"/>
    <property type="match status" value="1"/>
</dbReference>
<organism evidence="4 5">
    <name type="scientific">Roseobacter sinensis</name>
    <dbReference type="NCBI Taxonomy" id="2931391"/>
    <lineage>
        <taxon>Bacteria</taxon>
        <taxon>Pseudomonadati</taxon>
        <taxon>Pseudomonadota</taxon>
        <taxon>Alphaproteobacteria</taxon>
        <taxon>Rhodobacterales</taxon>
        <taxon>Roseobacteraceae</taxon>
        <taxon>Roseobacter</taxon>
    </lineage>
</organism>
<feature type="DNA-binding region" description="OmpR/PhoB-type" evidence="2">
    <location>
        <begin position="171"/>
        <end position="271"/>
    </location>
</feature>
<gene>
    <name evidence="4" type="ORF">MUB52_18185</name>
</gene>
<proteinExistence type="predicted"/>
<dbReference type="RefSeq" id="WP_263845591.1">
    <property type="nucleotide sequence ID" value="NZ_JALIEB010000014.1"/>
</dbReference>
<dbReference type="Proteomes" id="UP001208690">
    <property type="component" value="Unassembled WGS sequence"/>
</dbReference>
<comment type="caution">
    <text evidence="4">The sequence shown here is derived from an EMBL/GenBank/DDBJ whole genome shotgun (WGS) entry which is preliminary data.</text>
</comment>
<dbReference type="EMBL" id="JALIEB010000014">
    <property type="protein sequence ID" value="MCV3273366.1"/>
    <property type="molecule type" value="Genomic_DNA"/>
</dbReference>
<reference evidence="4 5" key="1">
    <citation type="submission" date="2022-04" db="EMBL/GenBank/DDBJ databases">
        <title>Roseobacter sp. WL0113 is a bacterium isolated from neritic sediment.</title>
        <authorList>
            <person name="Wang L."/>
            <person name="He W."/>
            <person name="Zhang D.-F."/>
        </authorList>
    </citation>
    <scope>NUCLEOTIDE SEQUENCE [LARGE SCALE GENOMIC DNA]</scope>
    <source>
        <strain evidence="4 5">WL0113</strain>
    </source>
</reference>
<dbReference type="PROSITE" id="PS51755">
    <property type="entry name" value="OMPR_PHOB"/>
    <property type="match status" value="1"/>
</dbReference>